<dbReference type="InterPro" id="IPR050514">
    <property type="entry name" value="WAP_four-disulfide_core"/>
</dbReference>
<feature type="domain" description="Sushi" evidence="5">
    <location>
        <begin position="1"/>
        <end position="58"/>
    </location>
</feature>
<keyword evidence="8" id="KW-1185">Reference proteome</keyword>
<feature type="compositionally biased region" description="Low complexity" evidence="3">
    <location>
        <begin position="1025"/>
        <end position="1045"/>
    </location>
</feature>
<dbReference type="SMART" id="SM00032">
    <property type="entry name" value="CCP"/>
    <property type="match status" value="1"/>
</dbReference>
<keyword evidence="2" id="KW-0768">Sushi</keyword>
<evidence type="ECO:0000256" key="2">
    <source>
        <dbReference type="PROSITE-ProRule" id="PRU00302"/>
    </source>
</evidence>
<gene>
    <name evidence="7" type="ORF">MCOR_56501</name>
</gene>
<dbReference type="GO" id="GO:0004867">
    <property type="term" value="F:serine-type endopeptidase inhibitor activity"/>
    <property type="evidence" value="ECO:0007669"/>
    <property type="project" value="TreeGrafter"/>
</dbReference>
<dbReference type="SUPFAM" id="SSF57535">
    <property type="entry name" value="Complement control module/SCR domain"/>
    <property type="match status" value="1"/>
</dbReference>
<dbReference type="GO" id="GO:0005615">
    <property type="term" value="C:extracellular space"/>
    <property type="evidence" value="ECO:0007669"/>
    <property type="project" value="TreeGrafter"/>
</dbReference>
<dbReference type="PANTHER" id="PTHR19441">
    <property type="entry name" value="WHEY ACDIC PROTEIN WAP"/>
    <property type="match status" value="1"/>
</dbReference>
<protein>
    <recommendedName>
        <fullName evidence="9">Sushi domain-containing protein</fullName>
    </recommendedName>
</protein>
<dbReference type="InterPro" id="IPR000436">
    <property type="entry name" value="Sushi_SCR_CCP_dom"/>
</dbReference>
<proteinExistence type="predicted"/>
<accession>A0A6J8EVJ2</accession>
<dbReference type="InterPro" id="IPR035976">
    <property type="entry name" value="Sushi/SCR/CCP_sf"/>
</dbReference>
<dbReference type="CDD" id="cd00033">
    <property type="entry name" value="CCP"/>
    <property type="match status" value="1"/>
</dbReference>
<evidence type="ECO:0000259" key="5">
    <source>
        <dbReference type="PROSITE" id="PS50923"/>
    </source>
</evidence>
<feature type="domain" description="WAP" evidence="6">
    <location>
        <begin position="307"/>
        <end position="355"/>
    </location>
</feature>
<dbReference type="AlphaFoldDB" id="A0A6J8EVJ2"/>
<organism evidence="7 8">
    <name type="scientific">Mytilus coruscus</name>
    <name type="common">Sea mussel</name>
    <dbReference type="NCBI Taxonomy" id="42192"/>
    <lineage>
        <taxon>Eukaryota</taxon>
        <taxon>Metazoa</taxon>
        <taxon>Spiralia</taxon>
        <taxon>Lophotrochozoa</taxon>
        <taxon>Mollusca</taxon>
        <taxon>Bivalvia</taxon>
        <taxon>Autobranchia</taxon>
        <taxon>Pteriomorphia</taxon>
        <taxon>Mytilida</taxon>
        <taxon>Mytiloidea</taxon>
        <taxon>Mytilidae</taxon>
        <taxon>Mytilinae</taxon>
        <taxon>Mytilus</taxon>
    </lineage>
</organism>
<evidence type="ECO:0008006" key="9">
    <source>
        <dbReference type="Google" id="ProtNLM"/>
    </source>
</evidence>
<feature type="transmembrane region" description="Helical" evidence="4">
    <location>
        <begin position="64"/>
        <end position="89"/>
    </location>
</feature>
<comment type="caution">
    <text evidence="2">Lacks conserved residue(s) required for the propagation of feature annotation.</text>
</comment>
<sequence>MVCSEPGAISDGYTTSTKSRYGNHEAVGYICHQGYSLVGSPIITCNGSHWSTLPKCTLNIKDDVWFWLLIGLGLLLTIAIITALCYYCTKRHRYRRRNRVRALNSDEDESVGCCGGCCDYGGSCDVCGCIDYYGCCSLYGCYGYLGVCSWFFGCCRCCREPLESHRRRMDVTGNVFYINHQNVTPRISTRWEELPKRGRLSKKTAMRLKKKRQRMVESRDYVSDRVENPLNDETYGKVRRSAKDLAIWLPHSNPVRSINTKLIPRDKAIITSTYNNYFITRSFQDDNIPYHISVDDSCHSDNRSLFPKEKGGTCPKETHAELAVCKEECSNDHDCPGNELCCRLSTCSTYCRSPVGHQGGTHTKLVLTDAGSQSGASGIGSSLGINDKLIAHASAGSGATGRGQSVSGIIRSSSSGMSSVVSLDDDNCNHVCGQGKSCPLGHKCVLEGCRSYCLESSAGSSLSDTLQSGSSVSEIIRSSSSGMSSGIRDGSRLGSNCDYVCGGEKPCQSGYKCIHEGCNSYCVKSSGSIIGIPKLSETISGRNTNSEIIRSSSSGHVMSRVSSSSGASSIKCVNECGGDVSCGSGYKCVHEGCSRYCVKISSGSKLGSSGVLDSMSGGHTMSKIVRNSQSGMSRSSSGIGGSSSKCVYGCGDDKRCESGYKCVHEGCDSYCVKMASGGMIGSSGLLDSISGGHTVSEIVRGSQSGMSSVSSGVGGSSSKCLKECGGDIPCGSGYKCVHEGCSRYCVKKSSGGMIGSSGLLDSISGGHSVTEIVRSSQSGMSSSSSGVGGSSSKCAYGCGDDKRCKSGYKCVHEGCNSYCVKMSSGGVIGSSGLLDSISGGHTVTEIVRSSHSGMSSGSSRVGGSSSKCVYGCGDDKRCESGYKCVHEGCDSYCVKMSSGGVIGSSGLLDSISGRNTVSEIVRNLKSGMSSVSSGVDRSSTKCTNECGKDVSCGSGYACVQEGCSSYCAKRSSGGILGRSSHSSTSSLALSGTSVGSSRASADHRTGSDILDSISLGGSGTGIMDTSSTRRSGSFGSSGSRIVSQSTNEGSADCRKLCHTNAECPTNKECVTVNCHRFCRRSRLSKGYTR</sequence>
<keyword evidence="4" id="KW-1133">Transmembrane helix</keyword>
<evidence type="ECO:0000259" key="6">
    <source>
        <dbReference type="PROSITE" id="PS51390"/>
    </source>
</evidence>
<dbReference type="EMBL" id="CACVKT020010048">
    <property type="protein sequence ID" value="CAC5424608.1"/>
    <property type="molecule type" value="Genomic_DNA"/>
</dbReference>
<keyword evidence="4" id="KW-0812">Transmembrane</keyword>
<evidence type="ECO:0000256" key="1">
    <source>
        <dbReference type="ARBA" id="ARBA00023157"/>
    </source>
</evidence>
<dbReference type="SMART" id="SM00217">
    <property type="entry name" value="WAP"/>
    <property type="match status" value="1"/>
</dbReference>
<evidence type="ECO:0000256" key="4">
    <source>
        <dbReference type="SAM" id="Phobius"/>
    </source>
</evidence>
<feature type="region of interest" description="Disordered" evidence="3">
    <location>
        <begin position="1020"/>
        <end position="1045"/>
    </location>
</feature>
<dbReference type="Gene3D" id="2.10.70.10">
    <property type="entry name" value="Complement Module, domain 1"/>
    <property type="match status" value="1"/>
</dbReference>
<dbReference type="Proteomes" id="UP000507470">
    <property type="component" value="Unassembled WGS sequence"/>
</dbReference>
<evidence type="ECO:0000256" key="3">
    <source>
        <dbReference type="SAM" id="MobiDB-lite"/>
    </source>
</evidence>
<dbReference type="InterPro" id="IPR036645">
    <property type="entry name" value="Elafin-like_sf"/>
</dbReference>
<dbReference type="PROSITE" id="PS50923">
    <property type="entry name" value="SUSHI"/>
    <property type="match status" value="1"/>
</dbReference>
<name>A0A6J8EVJ2_MYTCO</name>
<dbReference type="GO" id="GO:0019731">
    <property type="term" value="P:antibacterial humoral response"/>
    <property type="evidence" value="ECO:0007669"/>
    <property type="project" value="TreeGrafter"/>
</dbReference>
<reference evidence="7 8" key="1">
    <citation type="submission" date="2020-06" db="EMBL/GenBank/DDBJ databases">
        <authorList>
            <person name="Li R."/>
            <person name="Bekaert M."/>
        </authorList>
    </citation>
    <scope>NUCLEOTIDE SEQUENCE [LARGE SCALE GENOMIC DNA]</scope>
    <source>
        <strain evidence="8">wild</strain>
    </source>
</reference>
<dbReference type="PROSITE" id="PS51390">
    <property type="entry name" value="WAP"/>
    <property type="match status" value="1"/>
</dbReference>
<keyword evidence="1" id="KW-1015">Disulfide bond</keyword>
<dbReference type="GO" id="GO:0045087">
    <property type="term" value="P:innate immune response"/>
    <property type="evidence" value="ECO:0007669"/>
    <property type="project" value="TreeGrafter"/>
</dbReference>
<dbReference type="Pfam" id="PF00095">
    <property type="entry name" value="WAP"/>
    <property type="match status" value="1"/>
</dbReference>
<evidence type="ECO:0000313" key="8">
    <source>
        <dbReference type="Proteomes" id="UP000507470"/>
    </source>
</evidence>
<dbReference type="InterPro" id="IPR008197">
    <property type="entry name" value="WAP_dom"/>
</dbReference>
<keyword evidence="4" id="KW-0472">Membrane</keyword>
<dbReference type="PANTHER" id="PTHR19441:SF97">
    <property type="entry name" value="WAP FOUR-DISULFIDE CORE DOMAIN PROTEIN 3"/>
    <property type="match status" value="1"/>
</dbReference>
<dbReference type="SUPFAM" id="SSF57256">
    <property type="entry name" value="Elafin-like"/>
    <property type="match status" value="1"/>
</dbReference>
<dbReference type="Gene3D" id="4.10.75.10">
    <property type="entry name" value="Elafin-like"/>
    <property type="match status" value="1"/>
</dbReference>
<evidence type="ECO:0000313" key="7">
    <source>
        <dbReference type="EMBL" id="CAC5424608.1"/>
    </source>
</evidence>
<dbReference type="OrthoDB" id="6127264at2759"/>